<dbReference type="GO" id="GO:0004222">
    <property type="term" value="F:metalloendopeptidase activity"/>
    <property type="evidence" value="ECO:0007669"/>
    <property type="project" value="TreeGrafter"/>
</dbReference>
<accession>A0A917A0L9</accession>
<dbReference type="Pfam" id="PF01551">
    <property type="entry name" value="Peptidase_M23"/>
    <property type="match status" value="1"/>
</dbReference>
<dbReference type="InterPro" id="IPR016047">
    <property type="entry name" value="M23ase_b-sheet_dom"/>
</dbReference>
<dbReference type="CDD" id="cd12797">
    <property type="entry name" value="M23_peptidase"/>
    <property type="match status" value="1"/>
</dbReference>
<evidence type="ECO:0000259" key="1">
    <source>
        <dbReference type="Pfam" id="PF01551"/>
    </source>
</evidence>
<dbReference type="EMBL" id="BMGL01000014">
    <property type="protein sequence ID" value="GGE21372.1"/>
    <property type="molecule type" value="Genomic_DNA"/>
</dbReference>
<name>A0A917A0L9_9FLAO</name>
<feature type="domain" description="M23ase beta-sheet core" evidence="1">
    <location>
        <begin position="90"/>
        <end position="185"/>
    </location>
</feature>
<keyword evidence="3" id="KW-1185">Reference proteome</keyword>
<gene>
    <name evidence="2" type="ORF">GCM10010831_23030</name>
</gene>
<sequence length="222" mass="25017">MQFIEVLKQLNIQLLLIESVQSLTDYAKVDLSEDALSKFAVNPANHEELQLYLSKIQQKEKAKVLYGGYLEKRNLYANSTLFNSNQIRNIHLGLDFWAEAGTAILAPLDGIVHSAHYNEGEGNYGGTIILKHQFKDFSFFSLYGHLSKASLSLKINSKIKKDEVFCNLGGKYENGNYVPHLHFQWILNLPKDAVDYPGVCTAYQIEDFANNSPKPTLSLTNS</sequence>
<evidence type="ECO:0000313" key="3">
    <source>
        <dbReference type="Proteomes" id="UP000599688"/>
    </source>
</evidence>
<reference evidence="2 3" key="1">
    <citation type="journal article" date="2014" name="Int. J. Syst. Evol. Microbiol.">
        <title>Complete genome sequence of Corynebacterium casei LMG S-19264T (=DSM 44701T), isolated from a smear-ripened cheese.</title>
        <authorList>
            <consortium name="US DOE Joint Genome Institute (JGI-PGF)"/>
            <person name="Walter F."/>
            <person name="Albersmeier A."/>
            <person name="Kalinowski J."/>
            <person name="Ruckert C."/>
        </authorList>
    </citation>
    <scope>NUCLEOTIDE SEQUENCE [LARGE SCALE GENOMIC DNA]</scope>
    <source>
        <strain evidence="2 3">CGMCC 1.12925</strain>
    </source>
</reference>
<dbReference type="RefSeq" id="WP_188407013.1">
    <property type="nucleotide sequence ID" value="NZ_BMGL01000014.1"/>
</dbReference>
<dbReference type="Proteomes" id="UP000599688">
    <property type="component" value="Unassembled WGS sequence"/>
</dbReference>
<evidence type="ECO:0000313" key="2">
    <source>
        <dbReference type="EMBL" id="GGE21372.1"/>
    </source>
</evidence>
<comment type="caution">
    <text evidence="2">The sequence shown here is derived from an EMBL/GenBank/DDBJ whole genome shotgun (WGS) entry which is preliminary data.</text>
</comment>
<dbReference type="PANTHER" id="PTHR21666">
    <property type="entry name" value="PEPTIDASE-RELATED"/>
    <property type="match status" value="1"/>
</dbReference>
<dbReference type="AlphaFoldDB" id="A0A917A0L9"/>
<dbReference type="PANTHER" id="PTHR21666:SF270">
    <property type="entry name" value="MUREIN HYDROLASE ACTIVATOR ENVC"/>
    <property type="match status" value="1"/>
</dbReference>
<dbReference type="InterPro" id="IPR011055">
    <property type="entry name" value="Dup_hybrid_motif"/>
</dbReference>
<protein>
    <recommendedName>
        <fullName evidence="1">M23ase beta-sheet core domain-containing protein</fullName>
    </recommendedName>
</protein>
<dbReference type="InterPro" id="IPR050570">
    <property type="entry name" value="Cell_wall_metabolism_enzyme"/>
</dbReference>
<organism evidence="2 3">
    <name type="scientific">Psychroflexus salis</name>
    <dbReference type="NCBI Taxonomy" id="1526574"/>
    <lineage>
        <taxon>Bacteria</taxon>
        <taxon>Pseudomonadati</taxon>
        <taxon>Bacteroidota</taxon>
        <taxon>Flavobacteriia</taxon>
        <taxon>Flavobacteriales</taxon>
        <taxon>Flavobacteriaceae</taxon>
        <taxon>Psychroflexus</taxon>
    </lineage>
</organism>
<dbReference type="Gene3D" id="2.70.70.10">
    <property type="entry name" value="Glucose Permease (Domain IIA)"/>
    <property type="match status" value="1"/>
</dbReference>
<proteinExistence type="predicted"/>
<dbReference type="SUPFAM" id="SSF51261">
    <property type="entry name" value="Duplicated hybrid motif"/>
    <property type="match status" value="1"/>
</dbReference>